<name>A0ABY7EPI2_MYAAR</name>
<dbReference type="Proteomes" id="UP001164746">
    <property type="component" value="Chromosome 7"/>
</dbReference>
<proteinExistence type="predicted"/>
<evidence type="ECO:0000256" key="1">
    <source>
        <dbReference type="SAM" id="MobiDB-lite"/>
    </source>
</evidence>
<evidence type="ECO:0000259" key="2">
    <source>
        <dbReference type="Pfam" id="PF25794"/>
    </source>
</evidence>
<dbReference type="EMBL" id="CP111018">
    <property type="protein sequence ID" value="WAR11155.1"/>
    <property type="molecule type" value="Genomic_DNA"/>
</dbReference>
<protein>
    <submittedName>
        <fullName evidence="3">SACS-like protein</fullName>
    </submittedName>
</protein>
<evidence type="ECO:0000313" key="3">
    <source>
        <dbReference type="EMBL" id="WAR11155.1"/>
    </source>
</evidence>
<dbReference type="InterPro" id="IPR036890">
    <property type="entry name" value="HATPase_C_sf"/>
</dbReference>
<dbReference type="InterPro" id="IPR052972">
    <property type="entry name" value="Sacsin_chaperone_reg"/>
</dbReference>
<accession>A0ABY7EPI2</accession>
<gene>
    <name evidence="3" type="ORF">MAR_036231</name>
</gene>
<sequence>MECLKTIRASTSDGRRKGKRKSTSQDMDKDVVKKKKPVYSGFKQPTLIEQLKYILAEYPDGGQILKELIQNAEDAGARTMGILLDERRLNRTDETSPAQYKKFFQIILA</sequence>
<dbReference type="InterPro" id="IPR058210">
    <property type="entry name" value="SACS/Nov_dom"/>
</dbReference>
<dbReference type="PANTHER" id="PTHR15600">
    <property type="entry name" value="SACSIN"/>
    <property type="match status" value="1"/>
</dbReference>
<dbReference type="SUPFAM" id="SSF55874">
    <property type="entry name" value="ATPase domain of HSP90 chaperone/DNA topoisomerase II/histidine kinase"/>
    <property type="match status" value="1"/>
</dbReference>
<evidence type="ECO:0000313" key="4">
    <source>
        <dbReference type="Proteomes" id="UP001164746"/>
    </source>
</evidence>
<dbReference type="Pfam" id="PF25794">
    <property type="entry name" value="SACS"/>
    <property type="match status" value="1"/>
</dbReference>
<reference evidence="3" key="1">
    <citation type="submission" date="2022-11" db="EMBL/GenBank/DDBJ databases">
        <title>Centuries of genome instability and evolution in soft-shell clam transmissible cancer (bioRxiv).</title>
        <authorList>
            <person name="Hart S.F.M."/>
            <person name="Yonemitsu M.A."/>
            <person name="Giersch R.M."/>
            <person name="Beal B.F."/>
            <person name="Arriagada G."/>
            <person name="Davis B.W."/>
            <person name="Ostrander E.A."/>
            <person name="Goff S.P."/>
            <person name="Metzger M.J."/>
        </authorList>
    </citation>
    <scope>NUCLEOTIDE SEQUENCE</scope>
    <source>
        <strain evidence="3">MELC-2E11</strain>
        <tissue evidence="3">Siphon/mantle</tissue>
    </source>
</reference>
<organism evidence="3 4">
    <name type="scientific">Mya arenaria</name>
    <name type="common">Soft-shell clam</name>
    <dbReference type="NCBI Taxonomy" id="6604"/>
    <lineage>
        <taxon>Eukaryota</taxon>
        <taxon>Metazoa</taxon>
        <taxon>Spiralia</taxon>
        <taxon>Lophotrochozoa</taxon>
        <taxon>Mollusca</taxon>
        <taxon>Bivalvia</taxon>
        <taxon>Autobranchia</taxon>
        <taxon>Heteroconchia</taxon>
        <taxon>Euheterodonta</taxon>
        <taxon>Imparidentia</taxon>
        <taxon>Neoheterodontei</taxon>
        <taxon>Myida</taxon>
        <taxon>Myoidea</taxon>
        <taxon>Myidae</taxon>
        <taxon>Mya</taxon>
    </lineage>
</organism>
<dbReference type="PANTHER" id="PTHR15600:SF42">
    <property type="entry name" value="SACSIN"/>
    <property type="match status" value="1"/>
</dbReference>
<feature type="region of interest" description="Disordered" evidence="1">
    <location>
        <begin position="1"/>
        <end position="31"/>
    </location>
</feature>
<keyword evidence="4" id="KW-1185">Reference proteome</keyword>
<feature type="domain" description="Sacsin/Nov" evidence="2">
    <location>
        <begin position="46"/>
        <end position="92"/>
    </location>
</feature>